<name>A0AAD7ZK72_DIPPU</name>
<comment type="caution">
    <text evidence="1">The sequence shown here is derived from an EMBL/GenBank/DDBJ whole genome shotgun (WGS) entry which is preliminary data.</text>
</comment>
<organism evidence="1 2">
    <name type="scientific">Diploptera punctata</name>
    <name type="common">Pacific beetle cockroach</name>
    <dbReference type="NCBI Taxonomy" id="6984"/>
    <lineage>
        <taxon>Eukaryota</taxon>
        <taxon>Metazoa</taxon>
        <taxon>Ecdysozoa</taxon>
        <taxon>Arthropoda</taxon>
        <taxon>Hexapoda</taxon>
        <taxon>Insecta</taxon>
        <taxon>Pterygota</taxon>
        <taxon>Neoptera</taxon>
        <taxon>Polyneoptera</taxon>
        <taxon>Dictyoptera</taxon>
        <taxon>Blattodea</taxon>
        <taxon>Blaberoidea</taxon>
        <taxon>Blaberidae</taxon>
        <taxon>Diplopterinae</taxon>
        <taxon>Diploptera</taxon>
    </lineage>
</organism>
<sequence>WRQIQKKTLIRKPPKMLQNMTNQTTDFVRFRNTLFTARLRKLIPQHDKINLRHMHYSSTAYE</sequence>
<dbReference type="Proteomes" id="UP001233999">
    <property type="component" value="Unassembled WGS sequence"/>
</dbReference>
<dbReference type="AlphaFoldDB" id="A0AAD7ZK72"/>
<keyword evidence="2" id="KW-1185">Reference proteome</keyword>
<proteinExistence type="predicted"/>
<evidence type="ECO:0000313" key="1">
    <source>
        <dbReference type="EMBL" id="KAJ9581872.1"/>
    </source>
</evidence>
<reference evidence="1" key="2">
    <citation type="submission" date="2023-05" db="EMBL/GenBank/DDBJ databases">
        <authorList>
            <person name="Fouks B."/>
        </authorList>
    </citation>
    <scope>NUCLEOTIDE SEQUENCE</scope>
    <source>
        <strain evidence="1">Stay&amp;Tobe</strain>
        <tissue evidence="1">Testes</tissue>
    </source>
</reference>
<reference evidence="1" key="1">
    <citation type="journal article" date="2023" name="IScience">
        <title>Live-bearing cockroach genome reveals convergent evolutionary mechanisms linked to viviparity in insects and beyond.</title>
        <authorList>
            <person name="Fouks B."/>
            <person name="Harrison M.C."/>
            <person name="Mikhailova A.A."/>
            <person name="Marchal E."/>
            <person name="English S."/>
            <person name="Carruthers M."/>
            <person name="Jennings E.C."/>
            <person name="Chiamaka E.L."/>
            <person name="Frigard R.A."/>
            <person name="Pippel M."/>
            <person name="Attardo G.M."/>
            <person name="Benoit J.B."/>
            <person name="Bornberg-Bauer E."/>
            <person name="Tobe S.S."/>
        </authorList>
    </citation>
    <scope>NUCLEOTIDE SEQUENCE</scope>
    <source>
        <strain evidence="1">Stay&amp;Tobe</strain>
    </source>
</reference>
<feature type="non-terminal residue" evidence="1">
    <location>
        <position position="62"/>
    </location>
</feature>
<evidence type="ECO:0000313" key="2">
    <source>
        <dbReference type="Proteomes" id="UP001233999"/>
    </source>
</evidence>
<protein>
    <submittedName>
        <fullName evidence="1">Uncharacterized protein</fullName>
    </submittedName>
</protein>
<gene>
    <name evidence="1" type="ORF">L9F63_003784</name>
</gene>
<dbReference type="EMBL" id="JASPKZ010007838">
    <property type="protein sequence ID" value="KAJ9581872.1"/>
    <property type="molecule type" value="Genomic_DNA"/>
</dbReference>
<feature type="non-terminal residue" evidence="1">
    <location>
        <position position="1"/>
    </location>
</feature>
<accession>A0AAD7ZK72</accession>